<evidence type="ECO:0000256" key="1">
    <source>
        <dbReference type="SAM" id="SignalP"/>
    </source>
</evidence>
<sequence>MIKMMGYSLLSSHLMIGCSLLILVQGPDRKESLAPIETCCRTCAISISLMETLHSGILSSQAGPTLKESW</sequence>
<reference evidence="2 3" key="1">
    <citation type="submission" date="2016-07" db="EMBL/GenBank/DDBJ databases">
        <title>Pervasive Adenine N6-methylation of Active Genes in Fungi.</title>
        <authorList>
            <consortium name="DOE Joint Genome Institute"/>
            <person name="Mondo S.J."/>
            <person name="Dannebaum R.O."/>
            <person name="Kuo R.C."/>
            <person name="Labutti K."/>
            <person name="Haridas S."/>
            <person name="Kuo A."/>
            <person name="Salamov A."/>
            <person name="Ahrendt S.R."/>
            <person name="Lipzen A."/>
            <person name="Sullivan W."/>
            <person name="Andreopoulos W.B."/>
            <person name="Clum A."/>
            <person name="Lindquist E."/>
            <person name="Daum C."/>
            <person name="Ramamoorthy G.K."/>
            <person name="Gryganskyi A."/>
            <person name="Culley D."/>
            <person name="Magnuson J.K."/>
            <person name="James T.Y."/>
            <person name="O'Malley M.A."/>
            <person name="Stajich J.E."/>
            <person name="Spatafora J.W."/>
            <person name="Visel A."/>
            <person name="Grigoriev I.V."/>
        </authorList>
    </citation>
    <scope>NUCLEOTIDE SEQUENCE [LARGE SCALE GENOMIC DNA]</scope>
    <source>
        <strain evidence="2 3">CBS 129021</strain>
    </source>
</reference>
<dbReference type="RefSeq" id="XP_040720903.1">
    <property type="nucleotide sequence ID" value="XM_040859100.1"/>
</dbReference>
<name>A0A1Y2EI99_9PEZI</name>
<accession>A0A1Y2EI99</accession>
<feature type="chain" id="PRO_5012576032" description="Secreted protein" evidence="1">
    <location>
        <begin position="20"/>
        <end position="70"/>
    </location>
</feature>
<organism evidence="2 3">
    <name type="scientific">Pseudomassariella vexata</name>
    <dbReference type="NCBI Taxonomy" id="1141098"/>
    <lineage>
        <taxon>Eukaryota</taxon>
        <taxon>Fungi</taxon>
        <taxon>Dikarya</taxon>
        <taxon>Ascomycota</taxon>
        <taxon>Pezizomycotina</taxon>
        <taxon>Sordariomycetes</taxon>
        <taxon>Xylariomycetidae</taxon>
        <taxon>Amphisphaeriales</taxon>
        <taxon>Pseudomassariaceae</taxon>
        <taxon>Pseudomassariella</taxon>
    </lineage>
</organism>
<protein>
    <recommendedName>
        <fullName evidence="4">Secreted protein</fullName>
    </recommendedName>
</protein>
<keyword evidence="3" id="KW-1185">Reference proteome</keyword>
<proteinExistence type="predicted"/>
<keyword evidence="1" id="KW-0732">Signal</keyword>
<gene>
    <name evidence="2" type="ORF">BCR38DRAFT_416434</name>
</gene>
<dbReference type="AlphaFoldDB" id="A0A1Y2EI99"/>
<dbReference type="GeneID" id="63775312"/>
<feature type="signal peptide" evidence="1">
    <location>
        <begin position="1"/>
        <end position="19"/>
    </location>
</feature>
<dbReference type="EMBL" id="MCFJ01000001">
    <property type="protein sequence ID" value="ORY71311.1"/>
    <property type="molecule type" value="Genomic_DNA"/>
</dbReference>
<evidence type="ECO:0000313" key="3">
    <source>
        <dbReference type="Proteomes" id="UP000193689"/>
    </source>
</evidence>
<evidence type="ECO:0000313" key="2">
    <source>
        <dbReference type="EMBL" id="ORY71311.1"/>
    </source>
</evidence>
<evidence type="ECO:0008006" key="4">
    <source>
        <dbReference type="Google" id="ProtNLM"/>
    </source>
</evidence>
<dbReference type="PROSITE" id="PS51257">
    <property type="entry name" value="PROKAR_LIPOPROTEIN"/>
    <property type="match status" value="1"/>
</dbReference>
<dbReference type="InParanoid" id="A0A1Y2EI99"/>
<dbReference type="Proteomes" id="UP000193689">
    <property type="component" value="Unassembled WGS sequence"/>
</dbReference>
<comment type="caution">
    <text evidence="2">The sequence shown here is derived from an EMBL/GenBank/DDBJ whole genome shotgun (WGS) entry which is preliminary data.</text>
</comment>